<dbReference type="InterPro" id="IPR045249">
    <property type="entry name" value="HARBI1-like"/>
</dbReference>
<evidence type="ECO:0000256" key="5">
    <source>
        <dbReference type="ARBA" id="ARBA00022723"/>
    </source>
</evidence>
<comment type="caution">
    <text evidence="8">The sequence shown here is derived from an EMBL/GenBank/DDBJ whole genome shotgun (WGS) entry which is preliminary data.</text>
</comment>
<evidence type="ECO:0000256" key="6">
    <source>
        <dbReference type="ARBA" id="ARBA00022801"/>
    </source>
</evidence>
<comment type="cofactor">
    <cofactor evidence="1">
        <name>a divalent metal cation</name>
        <dbReference type="ChEBI" id="CHEBI:60240"/>
    </cofactor>
</comment>
<dbReference type="GO" id="GO:0004518">
    <property type="term" value="F:nuclease activity"/>
    <property type="evidence" value="ECO:0007669"/>
    <property type="project" value="UniProtKB-KW"/>
</dbReference>
<dbReference type="OrthoDB" id="6627079at2759"/>
<dbReference type="Proteomes" id="UP001152795">
    <property type="component" value="Unassembled WGS sequence"/>
</dbReference>
<reference evidence="8" key="1">
    <citation type="submission" date="2020-04" db="EMBL/GenBank/DDBJ databases">
        <authorList>
            <person name="Alioto T."/>
            <person name="Alioto T."/>
            <person name="Gomez Garrido J."/>
        </authorList>
    </citation>
    <scope>NUCLEOTIDE SEQUENCE</scope>
    <source>
        <strain evidence="8">A484AB</strain>
    </source>
</reference>
<dbReference type="EMBL" id="CACRXK020009013">
    <property type="protein sequence ID" value="CAB4016194.1"/>
    <property type="molecule type" value="Genomic_DNA"/>
</dbReference>
<comment type="subcellular location">
    <subcellularLocation>
        <location evidence="2">Nucleus</location>
    </subcellularLocation>
</comment>
<proteinExistence type="inferred from homology"/>
<keyword evidence="6" id="KW-0378">Hydrolase</keyword>
<sequence>MSPGTFELLLTWVAPLIIKKSTRMREPISPDERLSVTLRYLVTGDAHTTIAASYRISPTTVGRIVQETCDALWNALSEQGFLRVPCNTNDWKRIANDFGQIWNFPHALGALDGKHVVMQAPARSGSIFFNYKKTHSIVLLAVCNARYEFTLVDIGDTGRQADGSVYTNSYLGRAIQNDLLNFPQPEALESCPSKPFPYAFLADDAFGLKPNLMKPYPNQYLPLDERIINYRLSRARRVFENAFGIATTRHLEFFAGQSLQQSKKVVLITKAVVALHNFLMSLTLSQRSNSYNYCPANYVDQENPCGTIPGEWRNHDSSDGLIPIARTGSNNYSRTAKQVRDDFKDYFMNEGAVDWQWATVTRT</sequence>
<evidence type="ECO:0000313" key="9">
    <source>
        <dbReference type="Proteomes" id="UP001152795"/>
    </source>
</evidence>
<evidence type="ECO:0000313" key="8">
    <source>
        <dbReference type="EMBL" id="CAB4016194.1"/>
    </source>
</evidence>
<evidence type="ECO:0000256" key="3">
    <source>
        <dbReference type="ARBA" id="ARBA00006958"/>
    </source>
</evidence>
<dbReference type="GO" id="GO:0016787">
    <property type="term" value="F:hydrolase activity"/>
    <property type="evidence" value="ECO:0007669"/>
    <property type="project" value="UniProtKB-KW"/>
</dbReference>
<keyword evidence="4" id="KW-0540">Nuclease</keyword>
<dbReference type="GO" id="GO:0046872">
    <property type="term" value="F:metal ion binding"/>
    <property type="evidence" value="ECO:0007669"/>
    <property type="project" value="UniProtKB-KW"/>
</dbReference>
<dbReference type="PANTHER" id="PTHR22930:SF269">
    <property type="entry name" value="NUCLEASE HARBI1-LIKE PROTEIN"/>
    <property type="match status" value="1"/>
</dbReference>
<dbReference type="Pfam" id="PF13359">
    <property type="entry name" value="DDE_Tnp_4"/>
    <property type="match status" value="1"/>
</dbReference>
<dbReference type="AlphaFoldDB" id="A0A6S7IBT4"/>
<dbReference type="InterPro" id="IPR027806">
    <property type="entry name" value="HARBI1_dom"/>
</dbReference>
<protein>
    <submittedName>
        <fullName evidence="8">Uncharacterized protein</fullName>
    </submittedName>
</protein>
<gene>
    <name evidence="8" type="ORF">PACLA_8A029942</name>
</gene>
<keyword evidence="5" id="KW-0479">Metal-binding</keyword>
<evidence type="ECO:0000256" key="4">
    <source>
        <dbReference type="ARBA" id="ARBA00022722"/>
    </source>
</evidence>
<comment type="similarity">
    <text evidence="3">Belongs to the HARBI1 family.</text>
</comment>
<accession>A0A6S7IBT4</accession>
<dbReference type="PANTHER" id="PTHR22930">
    <property type="match status" value="1"/>
</dbReference>
<organism evidence="8 9">
    <name type="scientific">Paramuricea clavata</name>
    <name type="common">Red gorgonian</name>
    <name type="synonym">Violescent sea-whip</name>
    <dbReference type="NCBI Taxonomy" id="317549"/>
    <lineage>
        <taxon>Eukaryota</taxon>
        <taxon>Metazoa</taxon>
        <taxon>Cnidaria</taxon>
        <taxon>Anthozoa</taxon>
        <taxon>Octocorallia</taxon>
        <taxon>Malacalcyonacea</taxon>
        <taxon>Plexauridae</taxon>
        <taxon>Paramuricea</taxon>
    </lineage>
</organism>
<evidence type="ECO:0000256" key="1">
    <source>
        <dbReference type="ARBA" id="ARBA00001968"/>
    </source>
</evidence>
<keyword evidence="9" id="KW-1185">Reference proteome</keyword>
<name>A0A6S7IBT4_PARCT</name>
<dbReference type="GO" id="GO:0005634">
    <property type="term" value="C:nucleus"/>
    <property type="evidence" value="ECO:0007669"/>
    <property type="project" value="UniProtKB-SubCell"/>
</dbReference>
<evidence type="ECO:0000256" key="2">
    <source>
        <dbReference type="ARBA" id="ARBA00004123"/>
    </source>
</evidence>
<evidence type="ECO:0000256" key="7">
    <source>
        <dbReference type="ARBA" id="ARBA00023242"/>
    </source>
</evidence>
<keyword evidence="7" id="KW-0539">Nucleus</keyword>